<protein>
    <submittedName>
        <fullName evidence="5">GntR family transcriptional regulator</fullName>
    </submittedName>
</protein>
<keyword evidence="6" id="KW-1185">Reference proteome</keyword>
<dbReference type="InterPro" id="IPR008920">
    <property type="entry name" value="TF_FadR/GntR_C"/>
</dbReference>
<dbReference type="AlphaFoldDB" id="A0A3D9JMN6"/>
<organism evidence="5 6">
    <name type="scientific">Cohnella phaseoli</name>
    <dbReference type="NCBI Taxonomy" id="456490"/>
    <lineage>
        <taxon>Bacteria</taxon>
        <taxon>Bacillati</taxon>
        <taxon>Bacillota</taxon>
        <taxon>Bacilli</taxon>
        <taxon>Bacillales</taxon>
        <taxon>Paenibacillaceae</taxon>
        <taxon>Cohnella</taxon>
    </lineage>
</organism>
<dbReference type="SUPFAM" id="SSF48008">
    <property type="entry name" value="GntR ligand-binding domain-like"/>
    <property type="match status" value="1"/>
</dbReference>
<dbReference type="Pfam" id="PF00392">
    <property type="entry name" value="GntR"/>
    <property type="match status" value="1"/>
</dbReference>
<dbReference type="SMART" id="SM00895">
    <property type="entry name" value="FCD"/>
    <property type="match status" value="1"/>
</dbReference>
<evidence type="ECO:0000256" key="2">
    <source>
        <dbReference type="ARBA" id="ARBA00023125"/>
    </source>
</evidence>
<dbReference type="InterPro" id="IPR011711">
    <property type="entry name" value="GntR_C"/>
</dbReference>
<keyword evidence="3" id="KW-0804">Transcription</keyword>
<dbReference type="SUPFAM" id="SSF46785">
    <property type="entry name" value="Winged helix' DNA-binding domain"/>
    <property type="match status" value="1"/>
</dbReference>
<dbReference type="CDD" id="cd07377">
    <property type="entry name" value="WHTH_GntR"/>
    <property type="match status" value="1"/>
</dbReference>
<dbReference type="InterPro" id="IPR000524">
    <property type="entry name" value="Tscrpt_reg_HTH_GntR"/>
</dbReference>
<dbReference type="PROSITE" id="PS50949">
    <property type="entry name" value="HTH_GNTR"/>
    <property type="match status" value="1"/>
</dbReference>
<dbReference type="GO" id="GO:0003700">
    <property type="term" value="F:DNA-binding transcription factor activity"/>
    <property type="evidence" value="ECO:0007669"/>
    <property type="project" value="InterPro"/>
</dbReference>
<dbReference type="Pfam" id="PF07729">
    <property type="entry name" value="FCD"/>
    <property type="match status" value="1"/>
</dbReference>
<evidence type="ECO:0000259" key="4">
    <source>
        <dbReference type="PROSITE" id="PS50949"/>
    </source>
</evidence>
<dbReference type="InterPro" id="IPR036390">
    <property type="entry name" value="WH_DNA-bd_sf"/>
</dbReference>
<keyword evidence="1" id="KW-0805">Transcription regulation</keyword>
<dbReference type="PANTHER" id="PTHR43537">
    <property type="entry name" value="TRANSCRIPTIONAL REGULATOR, GNTR FAMILY"/>
    <property type="match status" value="1"/>
</dbReference>
<keyword evidence="2" id="KW-0238">DNA-binding</keyword>
<accession>A0A3D9JMN6</accession>
<dbReference type="Proteomes" id="UP000256977">
    <property type="component" value="Unassembled WGS sequence"/>
</dbReference>
<comment type="caution">
    <text evidence="5">The sequence shown here is derived from an EMBL/GenBank/DDBJ whole genome shotgun (WGS) entry which is preliminary data.</text>
</comment>
<dbReference type="Gene3D" id="1.10.10.10">
    <property type="entry name" value="Winged helix-like DNA-binding domain superfamily/Winged helix DNA-binding domain"/>
    <property type="match status" value="1"/>
</dbReference>
<dbReference type="Gene3D" id="1.20.120.530">
    <property type="entry name" value="GntR ligand-binding domain-like"/>
    <property type="match status" value="1"/>
</dbReference>
<evidence type="ECO:0000256" key="3">
    <source>
        <dbReference type="ARBA" id="ARBA00023163"/>
    </source>
</evidence>
<evidence type="ECO:0000313" key="6">
    <source>
        <dbReference type="Proteomes" id="UP000256977"/>
    </source>
</evidence>
<reference evidence="5 6" key="1">
    <citation type="submission" date="2018-07" db="EMBL/GenBank/DDBJ databases">
        <title>Genomic Encyclopedia of Type Strains, Phase III (KMG-III): the genomes of soil and plant-associated and newly described type strains.</title>
        <authorList>
            <person name="Whitman W."/>
        </authorList>
    </citation>
    <scope>NUCLEOTIDE SEQUENCE [LARGE SCALE GENOMIC DNA]</scope>
    <source>
        <strain evidence="5 6">CECT 7287</strain>
    </source>
</reference>
<dbReference type="SMART" id="SM00345">
    <property type="entry name" value="HTH_GNTR"/>
    <property type="match status" value="1"/>
</dbReference>
<dbReference type="RefSeq" id="WP_246016606.1">
    <property type="nucleotide sequence ID" value="NZ_QRDZ01000016.1"/>
</dbReference>
<proteinExistence type="predicted"/>
<dbReference type="InterPro" id="IPR036388">
    <property type="entry name" value="WH-like_DNA-bd_sf"/>
</dbReference>
<gene>
    <name evidence="5" type="ORF">DFP98_11657</name>
</gene>
<feature type="domain" description="HTH gntR-type" evidence="4">
    <location>
        <begin position="7"/>
        <end position="75"/>
    </location>
</feature>
<evidence type="ECO:0000256" key="1">
    <source>
        <dbReference type="ARBA" id="ARBA00023015"/>
    </source>
</evidence>
<dbReference type="GO" id="GO:0003677">
    <property type="term" value="F:DNA binding"/>
    <property type="evidence" value="ECO:0007669"/>
    <property type="project" value="UniProtKB-KW"/>
</dbReference>
<name>A0A3D9JMN6_9BACL</name>
<dbReference type="EMBL" id="QRDZ01000016">
    <property type="protein sequence ID" value="RED75255.1"/>
    <property type="molecule type" value="Genomic_DNA"/>
</dbReference>
<sequence>MAKIHKQLMHELVSQEIQKYIEEKQLQEGDKLPSVEEMTRMFGVGRSSLREALRHLETIEIVKVVNGKGIFVSDVGTYRFAGKIKVENEKRFLLSILDVRRALEGKAVDLAAKRITPLQTAELEEILREYDKLKEADLDTSKIDLAFHRSVMRAASNPILFSVLESISGMYEKFFNEPLGDKRLFDETYPYHRSMFEGIAARDPEQAVAEFNKMMNRIEEIIRTY</sequence>
<evidence type="ECO:0000313" key="5">
    <source>
        <dbReference type="EMBL" id="RED75255.1"/>
    </source>
</evidence>
<dbReference type="PANTHER" id="PTHR43537:SF5">
    <property type="entry name" value="UXU OPERON TRANSCRIPTIONAL REGULATOR"/>
    <property type="match status" value="1"/>
</dbReference>